<evidence type="ECO:0000256" key="4">
    <source>
        <dbReference type="ARBA" id="ARBA00022527"/>
    </source>
</evidence>
<keyword evidence="5" id="KW-0808">Transferase</keyword>
<organism evidence="11">
    <name type="scientific">Diabrotica virgifera virgifera</name>
    <name type="common">western corn rootworm</name>
    <dbReference type="NCBI Taxonomy" id="50390"/>
    <lineage>
        <taxon>Eukaryota</taxon>
        <taxon>Metazoa</taxon>
        <taxon>Ecdysozoa</taxon>
        <taxon>Arthropoda</taxon>
        <taxon>Hexapoda</taxon>
        <taxon>Insecta</taxon>
        <taxon>Pterygota</taxon>
        <taxon>Neoptera</taxon>
        <taxon>Endopterygota</taxon>
        <taxon>Coleoptera</taxon>
        <taxon>Polyphaga</taxon>
        <taxon>Cucujiformia</taxon>
        <taxon>Chrysomeloidea</taxon>
        <taxon>Chrysomelidae</taxon>
        <taxon>Galerucinae</taxon>
        <taxon>Diabroticina</taxon>
        <taxon>Diabroticites</taxon>
        <taxon>Diabrotica</taxon>
    </lineage>
</organism>
<gene>
    <name evidence="11" type="primary">LOC114348481</name>
</gene>
<dbReference type="GO" id="GO:0008385">
    <property type="term" value="C:IkappaB kinase complex"/>
    <property type="evidence" value="ECO:0007669"/>
    <property type="project" value="TreeGrafter"/>
</dbReference>
<evidence type="ECO:0000256" key="3">
    <source>
        <dbReference type="ARBA" id="ARBA00022490"/>
    </source>
</evidence>
<keyword evidence="4" id="KW-0723">Serine/threonine-protein kinase</keyword>
<evidence type="ECO:0000259" key="10">
    <source>
        <dbReference type="PROSITE" id="PS50011"/>
    </source>
</evidence>
<dbReference type="InterPro" id="IPR008271">
    <property type="entry name" value="Ser/Thr_kinase_AS"/>
</dbReference>
<dbReference type="PANTHER" id="PTHR22969:SF17">
    <property type="entry name" value="INHIBITOR OF NUCLEAR FACTOR KAPPA-B KINASE SUBUNIT BETA"/>
    <property type="match status" value="1"/>
</dbReference>
<keyword evidence="6" id="KW-0547">Nucleotide-binding</keyword>
<keyword evidence="3" id="KW-0963">Cytoplasm</keyword>
<sequence>MQVGIWKKIADLGSGAFGVVSLWQNTENDEYTAIKMCKFKADSSLTPRQKERWKNEVDKIKIINHPNIIKYKPIPEDLEEHLMANSTTSMPLLPMEYCRKGNLRHILQRPCNSSGLQEEDVRCILGDISSGLAHLHKLKVTHRDIKPDNIVLEHCEERKTKTIYKIIDLGYAKELGDSTVSFVGTLHYLAPEIFEAKSYNSSVDYWSMGILTFEIICGFLPFLANLTPFERFEKIRKKEYDDICIHVNYSGQIIYSQEIKKETYISPWLKEHLETWLRHVLTYDQNVRAGNFPENVEPLQYLTNILQKKIVHVFSLCKLEYYSYEIIEGSLVGTLKDWISRDIKVPKDELLLFISKDNFNIQDNDELLNIIGNEYVYVTRKHFLPESLNYKFPKLIREVMGSPQKFNKNFLRGLISQFVFFVTQEKQIAFHFRTCFHVYLNFLNHILNTIKSSKSSASETVKQLVTRIDCYNKMKADVGNIDLKNNSVYEECLNHAQRLVAGSERSITNFSELERKIHCVSRRLKVLSTLTSNIIDIVSKYNLDEQFDKALILIDKAKINDPNKHKELLSGMRDIISNTIRVKEITFKNKQLVAFSTIVGNIMCHCFELLNWIKIYITYNEEIMKSFEQNQIIYLDILLKAAQKPKVESEGAASDNVSLTDSLNQELLSLPLPSLLHENQELRYEFEEALSSGISGHKNSVKCLKLL</sequence>
<evidence type="ECO:0000256" key="7">
    <source>
        <dbReference type="ARBA" id="ARBA00022777"/>
    </source>
</evidence>
<dbReference type="InParanoid" id="A0A6P7HAZ0"/>
<dbReference type="EC" id="2.7.11.10" evidence="2"/>
<proteinExistence type="predicted"/>
<dbReference type="SMART" id="SM00220">
    <property type="entry name" value="S_TKc"/>
    <property type="match status" value="1"/>
</dbReference>
<dbReference type="Pfam" id="PF00069">
    <property type="entry name" value="Pkinase"/>
    <property type="match status" value="1"/>
</dbReference>
<evidence type="ECO:0000256" key="6">
    <source>
        <dbReference type="ARBA" id="ARBA00022741"/>
    </source>
</evidence>
<dbReference type="SUPFAM" id="SSF56112">
    <property type="entry name" value="Protein kinase-like (PK-like)"/>
    <property type="match status" value="1"/>
</dbReference>
<dbReference type="RefSeq" id="XP_028154843.1">
    <property type="nucleotide sequence ID" value="XM_028299042.1"/>
</dbReference>
<comment type="catalytic activity">
    <reaction evidence="9">
        <text>L-seryl-[I-kappa-B protein] + ATP = O-phospho-L-seryl-[I-kappa-B protein] + ADP + H(+)</text>
        <dbReference type="Rhea" id="RHEA:19073"/>
        <dbReference type="Rhea" id="RHEA-COMP:13698"/>
        <dbReference type="Rhea" id="RHEA-COMP:13699"/>
        <dbReference type="ChEBI" id="CHEBI:15378"/>
        <dbReference type="ChEBI" id="CHEBI:29999"/>
        <dbReference type="ChEBI" id="CHEBI:30616"/>
        <dbReference type="ChEBI" id="CHEBI:83421"/>
        <dbReference type="ChEBI" id="CHEBI:456216"/>
        <dbReference type="EC" id="2.7.11.10"/>
    </reaction>
</comment>
<dbReference type="Gene3D" id="1.10.510.10">
    <property type="entry name" value="Transferase(Phosphotransferase) domain 1"/>
    <property type="match status" value="1"/>
</dbReference>
<feature type="domain" description="Protein kinase" evidence="10">
    <location>
        <begin position="6"/>
        <end position="302"/>
    </location>
</feature>
<dbReference type="PROSITE" id="PS50011">
    <property type="entry name" value="PROTEIN_KINASE_DOM"/>
    <property type="match status" value="1"/>
</dbReference>
<dbReference type="AlphaFoldDB" id="A0A6P7HAZ0"/>
<evidence type="ECO:0000313" key="11">
    <source>
        <dbReference type="RefSeq" id="XP_028154843.1"/>
    </source>
</evidence>
<dbReference type="PANTHER" id="PTHR22969">
    <property type="entry name" value="IKB KINASE"/>
    <property type="match status" value="1"/>
</dbReference>
<dbReference type="GO" id="GO:0045944">
    <property type="term" value="P:positive regulation of transcription by RNA polymerase II"/>
    <property type="evidence" value="ECO:0007669"/>
    <property type="project" value="TreeGrafter"/>
</dbReference>
<dbReference type="InterPro" id="IPR051180">
    <property type="entry name" value="IKK"/>
</dbReference>
<dbReference type="InterPro" id="IPR000719">
    <property type="entry name" value="Prot_kinase_dom"/>
</dbReference>
<dbReference type="PROSITE" id="PS00108">
    <property type="entry name" value="PROTEIN_KINASE_ST"/>
    <property type="match status" value="1"/>
</dbReference>
<protein>
    <recommendedName>
        <fullName evidence="2">IkappaB kinase</fullName>
        <ecNumber evidence="2">2.7.11.10</ecNumber>
    </recommendedName>
</protein>
<evidence type="ECO:0000256" key="9">
    <source>
        <dbReference type="ARBA" id="ARBA00048789"/>
    </source>
</evidence>
<dbReference type="GO" id="GO:0008384">
    <property type="term" value="F:IkappaB kinase activity"/>
    <property type="evidence" value="ECO:0007669"/>
    <property type="project" value="UniProtKB-EC"/>
</dbReference>
<keyword evidence="8" id="KW-0067">ATP-binding</keyword>
<evidence type="ECO:0000256" key="8">
    <source>
        <dbReference type="ARBA" id="ARBA00022840"/>
    </source>
</evidence>
<accession>A0A6P7HAZ0</accession>
<name>A0A6P7HAZ0_DIAVI</name>
<evidence type="ECO:0000256" key="5">
    <source>
        <dbReference type="ARBA" id="ARBA00022679"/>
    </source>
</evidence>
<dbReference type="GO" id="GO:0005524">
    <property type="term" value="F:ATP binding"/>
    <property type="evidence" value="ECO:0007669"/>
    <property type="project" value="UniProtKB-KW"/>
</dbReference>
<dbReference type="InterPro" id="IPR011009">
    <property type="entry name" value="Kinase-like_dom_sf"/>
</dbReference>
<evidence type="ECO:0000256" key="1">
    <source>
        <dbReference type="ARBA" id="ARBA00004496"/>
    </source>
</evidence>
<reference evidence="11" key="1">
    <citation type="submission" date="2025-08" db="UniProtKB">
        <authorList>
            <consortium name="RefSeq"/>
        </authorList>
    </citation>
    <scope>IDENTIFICATION</scope>
    <source>
        <tissue evidence="11">Whole insect</tissue>
    </source>
</reference>
<evidence type="ECO:0000256" key="2">
    <source>
        <dbReference type="ARBA" id="ARBA00012442"/>
    </source>
</evidence>
<comment type="subcellular location">
    <subcellularLocation>
        <location evidence="1">Cytoplasm</location>
    </subcellularLocation>
</comment>
<keyword evidence="7" id="KW-0418">Kinase</keyword>
<dbReference type="GO" id="GO:0033209">
    <property type="term" value="P:tumor necrosis factor-mediated signaling pathway"/>
    <property type="evidence" value="ECO:0007669"/>
    <property type="project" value="TreeGrafter"/>
</dbReference>